<dbReference type="SUPFAM" id="SSF50494">
    <property type="entry name" value="Trypsin-like serine proteases"/>
    <property type="match status" value="1"/>
</dbReference>
<dbReference type="InterPro" id="IPR043504">
    <property type="entry name" value="Peptidase_S1_PA_chymotrypsin"/>
</dbReference>
<dbReference type="GO" id="GO:0005615">
    <property type="term" value="C:extracellular space"/>
    <property type="evidence" value="ECO:0000318"/>
    <property type="project" value="GO_Central"/>
</dbReference>
<accession>A0A139WI14</accession>
<dbReference type="GO" id="GO:0004252">
    <property type="term" value="F:serine-type endopeptidase activity"/>
    <property type="evidence" value="ECO:0007669"/>
    <property type="project" value="InterPro"/>
</dbReference>
<dbReference type="Proteomes" id="UP000007266">
    <property type="component" value="Linkage group 5"/>
</dbReference>
<dbReference type="EMBL" id="KQ971342">
    <property type="protein sequence ID" value="KYB27511.1"/>
    <property type="molecule type" value="Genomic_DNA"/>
</dbReference>
<dbReference type="OMA" id="YGRECEN"/>
<dbReference type="InterPro" id="IPR051333">
    <property type="entry name" value="CLIP_Serine_Protease"/>
</dbReference>
<evidence type="ECO:0000313" key="3">
    <source>
        <dbReference type="Proteomes" id="UP000007266"/>
    </source>
</evidence>
<feature type="domain" description="Peptidase S1" evidence="1">
    <location>
        <begin position="1"/>
        <end position="166"/>
    </location>
</feature>
<dbReference type="SMART" id="SM00020">
    <property type="entry name" value="Tryp_SPc"/>
    <property type="match status" value="1"/>
</dbReference>
<reference evidence="2 3" key="2">
    <citation type="journal article" date="2010" name="Nucleic Acids Res.">
        <title>BeetleBase in 2010: revisions to provide comprehensive genomic information for Tribolium castaneum.</title>
        <authorList>
            <person name="Kim H.S."/>
            <person name="Murphy T."/>
            <person name="Xia J."/>
            <person name="Caragea D."/>
            <person name="Park Y."/>
            <person name="Beeman R.W."/>
            <person name="Lorenzen M.D."/>
            <person name="Butcher S."/>
            <person name="Manak J.R."/>
            <person name="Brown S.J."/>
        </authorList>
    </citation>
    <scope>GENOME REANNOTATION</scope>
    <source>
        <strain evidence="2 3">Georgia GA2</strain>
    </source>
</reference>
<reference evidence="2 3" key="1">
    <citation type="journal article" date="2008" name="Nature">
        <title>The genome of the model beetle and pest Tribolium castaneum.</title>
        <authorList>
            <consortium name="Tribolium Genome Sequencing Consortium"/>
            <person name="Richards S."/>
            <person name="Gibbs R.A."/>
            <person name="Weinstock G.M."/>
            <person name="Brown S.J."/>
            <person name="Denell R."/>
            <person name="Beeman R.W."/>
            <person name="Gibbs R."/>
            <person name="Beeman R.W."/>
            <person name="Brown S.J."/>
            <person name="Bucher G."/>
            <person name="Friedrich M."/>
            <person name="Grimmelikhuijzen C.J."/>
            <person name="Klingler M."/>
            <person name="Lorenzen M."/>
            <person name="Richards S."/>
            <person name="Roth S."/>
            <person name="Schroder R."/>
            <person name="Tautz D."/>
            <person name="Zdobnov E.M."/>
            <person name="Muzny D."/>
            <person name="Gibbs R.A."/>
            <person name="Weinstock G.M."/>
            <person name="Attaway T."/>
            <person name="Bell S."/>
            <person name="Buhay C.J."/>
            <person name="Chandrabose M.N."/>
            <person name="Chavez D."/>
            <person name="Clerk-Blankenburg K.P."/>
            <person name="Cree A."/>
            <person name="Dao M."/>
            <person name="Davis C."/>
            <person name="Chacko J."/>
            <person name="Dinh H."/>
            <person name="Dugan-Rocha S."/>
            <person name="Fowler G."/>
            <person name="Garner T.T."/>
            <person name="Garnes J."/>
            <person name="Gnirke A."/>
            <person name="Hawes A."/>
            <person name="Hernandez J."/>
            <person name="Hines S."/>
            <person name="Holder M."/>
            <person name="Hume J."/>
            <person name="Jhangiani S.N."/>
            <person name="Joshi V."/>
            <person name="Khan Z.M."/>
            <person name="Jackson L."/>
            <person name="Kovar C."/>
            <person name="Kowis A."/>
            <person name="Lee S."/>
            <person name="Lewis L.R."/>
            <person name="Margolis J."/>
            <person name="Morgan M."/>
            <person name="Nazareth L.V."/>
            <person name="Nguyen N."/>
            <person name="Okwuonu G."/>
            <person name="Parker D."/>
            <person name="Richards S."/>
            <person name="Ruiz S.J."/>
            <person name="Santibanez J."/>
            <person name="Savard J."/>
            <person name="Scherer S.E."/>
            <person name="Schneider B."/>
            <person name="Sodergren E."/>
            <person name="Tautz D."/>
            <person name="Vattahil S."/>
            <person name="Villasana D."/>
            <person name="White C.S."/>
            <person name="Wright R."/>
            <person name="Park Y."/>
            <person name="Beeman R.W."/>
            <person name="Lord J."/>
            <person name="Oppert B."/>
            <person name="Lorenzen M."/>
            <person name="Brown S."/>
            <person name="Wang L."/>
            <person name="Savard J."/>
            <person name="Tautz D."/>
            <person name="Richards S."/>
            <person name="Weinstock G."/>
            <person name="Gibbs R.A."/>
            <person name="Liu Y."/>
            <person name="Worley K."/>
            <person name="Weinstock G."/>
            <person name="Elsik C.G."/>
            <person name="Reese J.T."/>
            <person name="Elhaik E."/>
            <person name="Landan G."/>
            <person name="Graur D."/>
            <person name="Arensburger P."/>
            <person name="Atkinson P."/>
            <person name="Beeman R.W."/>
            <person name="Beidler J."/>
            <person name="Brown S.J."/>
            <person name="Demuth J.P."/>
            <person name="Drury D.W."/>
            <person name="Du Y.Z."/>
            <person name="Fujiwara H."/>
            <person name="Lorenzen M."/>
            <person name="Maselli V."/>
            <person name="Osanai M."/>
            <person name="Park Y."/>
            <person name="Robertson H.M."/>
            <person name="Tu Z."/>
            <person name="Wang J.J."/>
            <person name="Wang S."/>
            <person name="Richards S."/>
            <person name="Song H."/>
            <person name="Zhang L."/>
            <person name="Sodergren E."/>
            <person name="Werner D."/>
            <person name="Stanke M."/>
            <person name="Morgenstern B."/>
            <person name="Solovyev V."/>
            <person name="Kosarev P."/>
            <person name="Brown G."/>
            <person name="Chen H.C."/>
            <person name="Ermolaeva O."/>
            <person name="Hlavina W."/>
            <person name="Kapustin Y."/>
            <person name="Kiryutin B."/>
            <person name="Kitts P."/>
            <person name="Maglott D."/>
            <person name="Pruitt K."/>
            <person name="Sapojnikov V."/>
            <person name="Souvorov A."/>
            <person name="Mackey A.J."/>
            <person name="Waterhouse R.M."/>
            <person name="Wyder S."/>
            <person name="Zdobnov E.M."/>
            <person name="Zdobnov E.M."/>
            <person name="Wyder S."/>
            <person name="Kriventseva E.V."/>
            <person name="Kadowaki T."/>
            <person name="Bork P."/>
            <person name="Aranda M."/>
            <person name="Bao R."/>
            <person name="Beermann A."/>
            <person name="Berns N."/>
            <person name="Bolognesi R."/>
            <person name="Bonneton F."/>
            <person name="Bopp D."/>
            <person name="Brown S.J."/>
            <person name="Bucher G."/>
            <person name="Butts T."/>
            <person name="Chaumot A."/>
            <person name="Denell R.E."/>
            <person name="Ferrier D.E."/>
            <person name="Friedrich M."/>
            <person name="Gordon C.M."/>
            <person name="Jindra M."/>
            <person name="Klingler M."/>
            <person name="Lan Q."/>
            <person name="Lattorff H.M."/>
            <person name="Laudet V."/>
            <person name="von Levetsow C."/>
            <person name="Liu Z."/>
            <person name="Lutz R."/>
            <person name="Lynch J.A."/>
            <person name="da Fonseca R.N."/>
            <person name="Posnien N."/>
            <person name="Reuter R."/>
            <person name="Roth S."/>
            <person name="Savard J."/>
            <person name="Schinko J.B."/>
            <person name="Schmitt C."/>
            <person name="Schoppmeier M."/>
            <person name="Schroder R."/>
            <person name="Shippy T.D."/>
            <person name="Simonnet F."/>
            <person name="Marques-Souza H."/>
            <person name="Tautz D."/>
            <person name="Tomoyasu Y."/>
            <person name="Trauner J."/>
            <person name="Van der Zee M."/>
            <person name="Vervoort M."/>
            <person name="Wittkopp N."/>
            <person name="Wimmer E.A."/>
            <person name="Yang X."/>
            <person name="Jones A.K."/>
            <person name="Sattelle D.B."/>
            <person name="Ebert P.R."/>
            <person name="Nelson D."/>
            <person name="Scott J.G."/>
            <person name="Beeman R.W."/>
            <person name="Muthukrishnan S."/>
            <person name="Kramer K.J."/>
            <person name="Arakane Y."/>
            <person name="Beeman R.W."/>
            <person name="Zhu Q."/>
            <person name="Hogenkamp D."/>
            <person name="Dixit R."/>
            <person name="Oppert B."/>
            <person name="Jiang H."/>
            <person name="Zou Z."/>
            <person name="Marshall J."/>
            <person name="Elpidina E."/>
            <person name="Vinokurov K."/>
            <person name="Oppert C."/>
            <person name="Zou Z."/>
            <person name="Evans J."/>
            <person name="Lu Z."/>
            <person name="Zhao P."/>
            <person name="Sumathipala N."/>
            <person name="Altincicek B."/>
            <person name="Vilcinskas A."/>
            <person name="Williams M."/>
            <person name="Hultmark D."/>
            <person name="Hetru C."/>
            <person name="Jiang H."/>
            <person name="Grimmelikhuijzen C.J."/>
            <person name="Hauser F."/>
            <person name="Cazzamali G."/>
            <person name="Williamson M."/>
            <person name="Park Y."/>
            <person name="Li B."/>
            <person name="Tanaka Y."/>
            <person name="Predel R."/>
            <person name="Neupert S."/>
            <person name="Schachtner J."/>
            <person name="Verleyen P."/>
            <person name="Raible F."/>
            <person name="Bork P."/>
            <person name="Friedrich M."/>
            <person name="Walden K.K."/>
            <person name="Robertson H.M."/>
            <person name="Angeli S."/>
            <person name="Foret S."/>
            <person name="Bucher G."/>
            <person name="Schuetz S."/>
            <person name="Maleszka R."/>
            <person name="Wimmer E.A."/>
            <person name="Beeman R.W."/>
            <person name="Lorenzen M."/>
            <person name="Tomoyasu Y."/>
            <person name="Miller S.C."/>
            <person name="Grossmann D."/>
            <person name="Bucher G."/>
        </authorList>
    </citation>
    <scope>NUCLEOTIDE SEQUENCE [LARGE SCALE GENOMIC DNA]</scope>
    <source>
        <strain evidence="2 3">Georgia GA2</strain>
    </source>
</reference>
<proteinExistence type="predicted"/>
<dbReference type="Gene3D" id="2.40.10.10">
    <property type="entry name" value="Trypsin-like serine proteases"/>
    <property type="match status" value="1"/>
</dbReference>
<dbReference type="InterPro" id="IPR001254">
    <property type="entry name" value="Trypsin_dom"/>
</dbReference>
<evidence type="ECO:0000259" key="1">
    <source>
        <dbReference type="PROSITE" id="PS50240"/>
    </source>
</evidence>
<dbReference type="InParanoid" id="A0A139WI14"/>
<dbReference type="InterPro" id="IPR009003">
    <property type="entry name" value="Peptidase_S1_PA"/>
</dbReference>
<dbReference type="PANTHER" id="PTHR24260:SF136">
    <property type="entry name" value="GH08193P-RELATED"/>
    <property type="match status" value="1"/>
</dbReference>
<sequence>MDFNSSPLCSRVGKNTILNFANNLGLIQLPKSVTLNERIQPIQLPTKSLKAGENAVVVGWGATKDASPLPVPSNTLSHVELTTITNTACMKVYGAVIRDTIVCASGEGNQGMCRGDSGGGLVQTDAEGNYVLVAVANFYGRECENTYPSGFTRTFDYLEWIQNVTSNVAEDDDNDTNSASFDSNLLLVVTFVAVVTLKLNQ</sequence>
<evidence type="ECO:0000313" key="2">
    <source>
        <dbReference type="EMBL" id="KYB27511.1"/>
    </source>
</evidence>
<protein>
    <submittedName>
        <fullName evidence="2">Serine proteases 1/2-like Protein</fullName>
    </submittedName>
</protein>
<dbReference type="CDD" id="cd00190">
    <property type="entry name" value="Tryp_SPc"/>
    <property type="match status" value="1"/>
</dbReference>
<dbReference type="GO" id="GO:0006508">
    <property type="term" value="P:proteolysis"/>
    <property type="evidence" value="ECO:0007669"/>
    <property type="project" value="UniProtKB-KW"/>
</dbReference>
<keyword evidence="2" id="KW-0378">Hydrolase</keyword>
<dbReference type="PROSITE" id="PS50240">
    <property type="entry name" value="TRYPSIN_DOM"/>
    <property type="match status" value="1"/>
</dbReference>
<keyword evidence="2" id="KW-0645">Protease</keyword>
<organism evidence="2 3">
    <name type="scientific">Tribolium castaneum</name>
    <name type="common">Red flour beetle</name>
    <dbReference type="NCBI Taxonomy" id="7070"/>
    <lineage>
        <taxon>Eukaryota</taxon>
        <taxon>Metazoa</taxon>
        <taxon>Ecdysozoa</taxon>
        <taxon>Arthropoda</taxon>
        <taxon>Hexapoda</taxon>
        <taxon>Insecta</taxon>
        <taxon>Pterygota</taxon>
        <taxon>Neoptera</taxon>
        <taxon>Endopterygota</taxon>
        <taxon>Coleoptera</taxon>
        <taxon>Polyphaga</taxon>
        <taxon>Cucujiformia</taxon>
        <taxon>Tenebrionidae</taxon>
        <taxon>Tenebrionidae incertae sedis</taxon>
        <taxon>Tribolium</taxon>
    </lineage>
</organism>
<dbReference type="GO" id="GO:0045087">
    <property type="term" value="P:innate immune response"/>
    <property type="evidence" value="ECO:0000318"/>
    <property type="project" value="GO_Central"/>
</dbReference>
<gene>
    <name evidence="2" type="primary">AUGUSTUS-3.0.2_33014</name>
    <name evidence="2" type="ORF">TcasGA2_TC033014</name>
</gene>
<dbReference type="Pfam" id="PF00089">
    <property type="entry name" value="Trypsin"/>
    <property type="match status" value="1"/>
</dbReference>
<dbReference type="PANTHER" id="PTHR24260">
    <property type="match status" value="1"/>
</dbReference>
<keyword evidence="3" id="KW-1185">Reference proteome</keyword>
<name>A0A139WI14_TRICA</name>
<dbReference type="AlphaFoldDB" id="A0A139WI14"/>